<dbReference type="SUPFAM" id="SSF52540">
    <property type="entry name" value="P-loop containing nucleoside triphosphate hydrolases"/>
    <property type="match status" value="2"/>
</dbReference>
<gene>
    <name evidence="5" type="ORF">E5333_07320</name>
</gene>
<dbReference type="InterPro" id="IPR036388">
    <property type="entry name" value="WH-like_DNA-bd_sf"/>
</dbReference>
<dbReference type="InterPro" id="IPR018541">
    <property type="entry name" value="Ftsk_gamma"/>
</dbReference>
<evidence type="ECO:0000259" key="4">
    <source>
        <dbReference type="SMART" id="SM00843"/>
    </source>
</evidence>
<evidence type="ECO:0000256" key="3">
    <source>
        <dbReference type="SAM" id="MobiDB-lite"/>
    </source>
</evidence>
<feature type="region of interest" description="Disordered" evidence="3">
    <location>
        <begin position="28"/>
        <end position="71"/>
    </location>
</feature>
<dbReference type="InterPro" id="IPR026741">
    <property type="entry name" value="SNO"/>
</dbReference>
<dbReference type="InterPro" id="IPR026937">
    <property type="entry name" value="SBNO_Helicase_C_dom"/>
</dbReference>
<dbReference type="PANTHER" id="PTHR12706">
    <property type="entry name" value="STRAWBERRY NOTCH-RELATED"/>
    <property type="match status" value="1"/>
</dbReference>
<dbReference type="PANTHER" id="PTHR12706:SF30">
    <property type="entry name" value="PROTEIN STRAWBERRY NOTCH-RELATED"/>
    <property type="match status" value="1"/>
</dbReference>
<feature type="compositionally biased region" description="Basic and acidic residues" evidence="3">
    <location>
        <begin position="522"/>
        <end position="538"/>
    </location>
</feature>
<dbReference type="EMBL" id="SRYD01000025">
    <property type="protein sequence ID" value="TGY74078.1"/>
    <property type="molecule type" value="Genomic_DNA"/>
</dbReference>
<dbReference type="SUPFAM" id="SSF53335">
    <property type="entry name" value="S-adenosyl-L-methionine-dependent methyltransferases"/>
    <property type="match status" value="1"/>
</dbReference>
<evidence type="ECO:0000256" key="1">
    <source>
        <dbReference type="ARBA" id="ARBA00006992"/>
    </source>
</evidence>
<dbReference type="GO" id="GO:0006355">
    <property type="term" value="P:regulation of DNA-templated transcription"/>
    <property type="evidence" value="ECO:0007669"/>
    <property type="project" value="InterPro"/>
</dbReference>
<dbReference type="Pfam" id="PF18857">
    <property type="entry name" value="LPD38"/>
    <property type="match status" value="1"/>
</dbReference>
<evidence type="ECO:0000256" key="2">
    <source>
        <dbReference type="SAM" id="Coils"/>
    </source>
</evidence>
<feature type="domain" description="FtsK gamma" evidence="4">
    <location>
        <begin position="345"/>
        <end position="408"/>
    </location>
</feature>
<sequence>MQILPNYCININKNEDGRGDAVDFNYPQSETGVPGGVGNAEIGEREPDSAEPADSGAGTFQYRGERDDVASFPDSEFTPEEQEAAIQAEEYALNSRIEVKDDDWTEGGGYTPTLKRTVVIDGTHNVTQVDAPNDKGDYTGSIFEYDGKTFGDLREVISHIDNSQPATIGKQIAEAEAEVNIAPSDKQKEAGNYKKGHVQVGAFDVTIENPKGSKRSGTDADGKKWETTMTHTYGYIRGTKGVDGDHIDVYVSSDIDGWNGRKVFVVDQYNPDDSFDEHKVMLGFNDKDEAFEAYLSNYEEGWEKGRRLVFSTVSIEDFEKWIESSHRKQKPFKEYKSVHIEESHEGGKDELHDEVRQWLGKKGLEPDEASRSAVMRYFKIGYNRAGKILNAIAEENAANQQEEATPAQEQTTSTSTEGYTIVSKPYTNKQGKTLDTHLVTFDRDFSKEEQKRIRAMAKEKKGWPDRETGGYMLRSREDAEEFAASVMNINATSTADAPVSLSDIESTIKPAETEISSSPADKPTDAEAKPEKKPSKWVDDEDAEEFERLRKILRNGLGQLNSGFPPELLYAGGKMSYLMMKHGVRKFAEYATAMIEELGDAIRPHLKSLYNFTRSTEEVMESEWADELTPFDEVVKFDTANFGKPNVDAMATAENVVAEEASQQYLEDAVNTIKDSIKQNPDGSTSQTINEGGTEIEVTEGDFIPGVYPPIDDKPTKPGKKKPSKSKPTEQKPTTGQLDLFEEEEEQIINDIIDDTTPPEPKPEAELSGDSADYQERTRQERDLVDDIVIEIMKRTDMRERGDEKVTLTMRDISGMLENYSLLADISATDLQELVERAMTILTRTAAKTYQLDPRKGYDRVVAYYNMQPSLNARDSERLIKQQYSTPTPFGYVMGQFVNAKNDAKSILEPSAGNGALTIMFDPATVHVNDIDERRLENLRTLGYGTVTAQNGLLPFEGEKVDGVLTNPPFGSVTEKVYDGVFKISSLEGQMAINALDSMKDGGRAAIIIGGNTSYRTNGSMNPKDAAFFGYLYSHYNVADVINISGKALYARNGTGYDVRMILINGRKTGEFSRVYPPVKSKARAEQVTTFDELYKRVQDDIQQVFQMGNKPADVQPEAESTADGGTSTPVRSGGNKPNKGAGERPDTTGYGSGSTSGSNIEQPSSGNGGSRPVGVDNGDAGNAGGTDNVQRSQSSASGSNGSGSPQNDGGRSGGNGRDATSSRPNSSGERLAVKPDLTTEKVPYPNQSDNGFTLLSVVPAAQAEVLQRSLAEIGDVDQFLVDELGYSSKEELYSYLAAEQIDSVALAIHQMNKGNAFIIGDMTGVGKGRQGAALIRYGVRQGRCPIYFTQKPTLFTDNYRDLADIGSSELRPFIIASNPKDANIVDANGNVVHKLPSKKEQERVFDYIMQNGKLPKEYDYVLTTYDQIKNGTADYSQNEDGTWNTEARKLPKKSKGYTTADYNGQARRDALARLAMGVAPGEGNIAILDESHTVGGDSGCGRYMQMLTSGAYGVTFLSATFAKRADNMPIYAQRTAIAEAGVNANELIEAIAKGGVTLQEIMSKQLVESGQMIRRERSFEGVTIDWLSVEEETDRKQREQFNEVADIFNSIRNFQNDFIKPIIDGMNEDAAETGGTVGQTQGTKDMGVRNTPFASKMYNLVNQLLFALKVDAVADRVIENLRNGFKPVISFTNTMEGFLASAPKGVAMDEVPNFSLTLMRALDGVMRFTENDADQNSEGGQITVGQLSPEGQAAYNAIKGKIMNLSADLPISPMDAIRMKIEEAGYTVAEITGRTTQLNRTEDGRYIVEGRKDRDKKAAMRDFNAGKLDVLMINKSGSTGISLHASSKFEDQRQRVMVFAQFQSDINDEVQMRGRIDRSGQVVRGRYEYIMSTIPAEQRIQMMFKAKLKSLDANTTSSQKSKFNEMEIVDYLNKYGDEVVWEYMKEHPELSDRLGDPLKMLQDKDEDGAARTSEKEDSSQKSDCAGKISRYLAFLSVEEQDEIFKEITEAYKVKIQLLDDAGENDLEITTMPLRAETKSKQIWHNGENPGSGNAFADNTYVEEVEVDVLKKPMKRTEIEDMTRKLMGDKLTTATEYDQTRYGMKEGELNWGRYADKMIEEVNNFFGAKADDAVAKMKEAGEKRVSKAREKAVKDAIKARAKGENTFSDQEIESLADVVAKEAQDKEEMKQYRRREEINNVRDQIKHLLSRLRAGHIYVVPQDLKQATADMFTQTFGTFVGFKFNKSYTLGSSTAIFATLDGRRKVELALNDKAIETIIRCTDTALRYSPKEINAISMDNWDSKVPTKTRQTRHIITGNLLQALVDTEKGEKTKGNLISFSTNDGNTRQGILMSENFKPTDLRSSVPLRSRLKQIQDGITVVSENGDVQIERVDFDWKHRGEYELKVPKSKQRGGIYSMHTDLLKLIDGHNFNSKGNYMIGYILPENLAKVVDMLSRAPFNLTVLEESKLTETTDSSQRNVEDDSDLRFRIREEEPPKQTGIGYEPQKRQTGAITDEQINELNSQFAQRERDGYGAYSDAEVSMENDPWSKAWGESIRTKRQQKQFAERERKRMRDRAKSLSSVLGIDIEVIEDTSSLKGKKHRAKGWYDTKTGKITVVVGNHNSAADMEATILHEAVAHHGLRQLLGEHFDEFLDKVYEAAENGIKEQIDLLASRNGWNRRVATEEYLAGLAEETEFDRAEERVGGWFDKIKRFFIDMLFKAGFKHIKPGSIGDNELRYILWRSYQNLANPGRYRAFEWEAEDVAMQYKLQVGQYNTTSEKVESAADSGIRFRDGDFTPRDRKLAADVYEKMLSRGSWQFREATQDSMLGLKTLYESILGSNTRIENVAGYENAYLYENRMSSANNGEQHQYFSRFMKPLLDSIHKLCGSKELDRRILTDYMMAKHGLERNEYMRNEAAANGEDTERDFAGLCGLTGEDDWQVAETVAQQMVDDYESDHDTAELWDNVKKATNATLEKIYLSGLISEDTYNKVLGMYDFYIPLRGWDETTSDEVYGYLTSKDGPLMGSVFKTAEGRESKADDPIATIAMMADDAIRQGNRNIMKQRFLNFMHGNPSDLVSVNEMWLQHNDVTDEWEPVFADLQPDMTHAEVESEIAKFEAKMEALRTSEPDKYKKGRDARNIPYKVVRGNLNEHQVLVKRNGRTYVMTINGNPRAAQALNGLTNPNVEMGGVIGNMLKLGEYVNRHLSAFYTTRNPDFVVSNFMRDMLYSNCMTWVKENPRYALRFHKNFGKVNPLTLRRLLSKWENDSLSDSNYIEKMFKEFMLNGGETGYTSVKDIEGHKRTIASELKKQGSTGRKAWSALGMQLDLLNRSAENCARFAAFLTSREMGRTLDRSIHDAKEVSVNFNKKGSGGKFVNATGQKLLGKIGSYLGGGGRIAFVFWNAGIQGMTNFGRAGKRNPGKAIGGTTALFTLGYVIPLLAQMLGGGDGDDDDKNAYYNLPEYVRRSNICFKAGEQWITIPLPIEYRAIYGMGELACGVISGNERYSNSELTRQMASQISQVMPLDMLEGGGGISPFIPSAFKPMTEAYILNKGWTGLPVYKDTPYNKNDPEWTKAYQSADQHLVAFTRWLNETSGGDDYKKGAIDINPAKLEYLLSGTFGGVVSTTGKLKKMGETALGTREFEWRNMLLANRVIKSGDERTANRKLQNEYFKYLTEYEETNRLRKKYENAANDGILGYAERVDFLYNSPEYLRFGIFEKYKPDIDAIREEIKEETNPEAKKELQGELFSTMRELVDELHNVGK</sequence>
<dbReference type="GO" id="GO:0008168">
    <property type="term" value="F:methyltransferase activity"/>
    <property type="evidence" value="ECO:0007669"/>
    <property type="project" value="InterPro"/>
</dbReference>
<feature type="compositionally biased region" description="Polar residues" evidence="3">
    <location>
        <begin position="1220"/>
        <end position="1229"/>
    </location>
</feature>
<organism evidence="5 6">
    <name type="scientific">Muribaculum intestinale</name>
    <dbReference type="NCBI Taxonomy" id="1796646"/>
    <lineage>
        <taxon>Bacteria</taxon>
        <taxon>Pseudomonadati</taxon>
        <taxon>Bacteroidota</taxon>
        <taxon>Bacteroidia</taxon>
        <taxon>Bacteroidales</taxon>
        <taxon>Muribaculaceae</taxon>
        <taxon>Muribaculum</taxon>
    </lineage>
</organism>
<accession>A0A4S2FXN2</accession>
<dbReference type="InterPro" id="IPR040561">
    <property type="entry name" value="LPD38"/>
</dbReference>
<dbReference type="PROSITE" id="PS00092">
    <property type="entry name" value="N6_MTASE"/>
    <property type="match status" value="1"/>
</dbReference>
<feature type="compositionally biased region" description="Low complexity" evidence="3">
    <location>
        <begin position="1174"/>
        <end position="1210"/>
    </location>
</feature>
<feature type="coiled-coil region" evidence="2">
    <location>
        <begin position="2557"/>
        <end position="2584"/>
    </location>
</feature>
<feature type="region of interest" description="Disordered" evidence="3">
    <location>
        <begin position="676"/>
        <end position="779"/>
    </location>
</feature>
<keyword evidence="2" id="KW-0175">Coiled coil</keyword>
<dbReference type="InterPro" id="IPR041595">
    <property type="entry name" value="Inorganic_Pase"/>
</dbReference>
<dbReference type="Gene3D" id="3.40.50.150">
    <property type="entry name" value="Vaccinia Virus protein VP39"/>
    <property type="match status" value="1"/>
</dbReference>
<dbReference type="Gene3D" id="1.10.10.10">
    <property type="entry name" value="Winged helix-like DNA-binding domain superfamily/Winged helix DNA-binding domain"/>
    <property type="match status" value="1"/>
</dbReference>
<comment type="caution">
    <text evidence="5">The sequence shown here is derived from an EMBL/GenBank/DDBJ whole genome shotgun (WGS) entry which is preliminary data.</text>
</comment>
<dbReference type="SMART" id="SM00843">
    <property type="entry name" value="Ftsk_gamma"/>
    <property type="match status" value="1"/>
</dbReference>
<comment type="similarity">
    <text evidence="1">Belongs to the SBNO family.</text>
</comment>
<dbReference type="InterPro" id="IPR027417">
    <property type="entry name" value="P-loop_NTPase"/>
</dbReference>
<reference evidence="5 6" key="1">
    <citation type="submission" date="2019-04" db="EMBL/GenBank/DDBJ databases">
        <title>Microbes associate with the intestines of laboratory mice.</title>
        <authorList>
            <person name="Navarre W."/>
            <person name="Wong E."/>
            <person name="Huang K."/>
            <person name="Tropini C."/>
            <person name="Ng K."/>
            <person name="Yu B."/>
        </authorList>
    </citation>
    <scope>NUCLEOTIDE SEQUENCE [LARGE SCALE GENOMIC DNA]</scope>
    <source>
        <strain evidence="5 6">NM06_A21</strain>
    </source>
</reference>
<dbReference type="RefSeq" id="WP_135993198.1">
    <property type="nucleotide sequence ID" value="NZ_SRYD01000025.1"/>
</dbReference>
<feature type="compositionally biased region" description="Basic and acidic residues" evidence="3">
    <location>
        <begin position="1953"/>
        <end position="1981"/>
    </location>
</feature>
<proteinExistence type="inferred from homology"/>
<feature type="compositionally biased region" description="Low complexity" evidence="3">
    <location>
        <begin position="1148"/>
        <end position="1159"/>
    </location>
</feature>
<dbReference type="GO" id="GO:0042393">
    <property type="term" value="F:histone binding"/>
    <property type="evidence" value="ECO:0007669"/>
    <property type="project" value="TreeGrafter"/>
</dbReference>
<dbReference type="GO" id="GO:0032259">
    <property type="term" value="P:methylation"/>
    <property type="evidence" value="ECO:0007669"/>
    <property type="project" value="InterPro"/>
</dbReference>
<dbReference type="InterPro" id="IPR002052">
    <property type="entry name" value="DNA_methylase_N6_adenine_CS"/>
</dbReference>
<dbReference type="Pfam" id="PF13871">
    <property type="entry name" value="Helicase_C_4"/>
    <property type="match status" value="1"/>
</dbReference>
<name>A0A4S2FXN2_9BACT</name>
<dbReference type="InterPro" id="IPR029063">
    <property type="entry name" value="SAM-dependent_MTases_sf"/>
</dbReference>
<dbReference type="Pfam" id="PF18823">
    <property type="entry name" value="InPase"/>
    <property type="match status" value="1"/>
</dbReference>
<feature type="compositionally biased region" description="Polar residues" evidence="3">
    <location>
        <begin position="678"/>
        <end position="691"/>
    </location>
</feature>
<feature type="compositionally biased region" description="Acidic residues" evidence="3">
    <location>
        <begin position="740"/>
        <end position="754"/>
    </location>
</feature>
<dbReference type="Gene3D" id="3.40.50.300">
    <property type="entry name" value="P-loop containing nucleotide triphosphate hydrolases"/>
    <property type="match status" value="2"/>
</dbReference>
<feature type="region of interest" description="Disordered" evidence="3">
    <location>
        <begin position="2471"/>
        <end position="2505"/>
    </location>
</feature>
<evidence type="ECO:0000313" key="5">
    <source>
        <dbReference type="EMBL" id="TGY74078.1"/>
    </source>
</evidence>
<feature type="compositionally biased region" description="Basic and acidic residues" evidence="3">
    <location>
        <begin position="2480"/>
        <end position="2497"/>
    </location>
</feature>
<feature type="region of interest" description="Disordered" evidence="3">
    <location>
        <begin position="1953"/>
        <end position="1983"/>
    </location>
</feature>
<dbReference type="Proteomes" id="UP000306630">
    <property type="component" value="Unassembled WGS sequence"/>
</dbReference>
<dbReference type="InterPro" id="IPR039187">
    <property type="entry name" value="SNO_AAA"/>
</dbReference>
<dbReference type="Pfam" id="PF13872">
    <property type="entry name" value="AAA_34"/>
    <property type="match status" value="1"/>
</dbReference>
<protein>
    <recommendedName>
        <fullName evidence="4">FtsK gamma domain-containing protein</fullName>
    </recommendedName>
</protein>
<dbReference type="GO" id="GO:0031490">
    <property type="term" value="F:chromatin DNA binding"/>
    <property type="evidence" value="ECO:0007669"/>
    <property type="project" value="TreeGrafter"/>
</dbReference>
<evidence type="ECO:0000313" key="6">
    <source>
        <dbReference type="Proteomes" id="UP000306630"/>
    </source>
</evidence>
<feature type="region of interest" description="Disordered" evidence="3">
    <location>
        <begin position="1112"/>
        <end position="1247"/>
    </location>
</feature>
<feature type="region of interest" description="Disordered" evidence="3">
    <location>
        <begin position="509"/>
        <end position="540"/>
    </location>
</feature>
<dbReference type="CDD" id="cd02440">
    <property type="entry name" value="AdoMet_MTases"/>
    <property type="match status" value="1"/>
</dbReference>